<sequence>MEIQSNNLSTFRVLFIIKGIFNLLGALFFVGYGFFMNMLFSEVGHDASAPFEMSTFFGIISGLGFVVCLIFGIVTLIAAKYIGEAHNYTFVLIASIMNCLTGILGILLGVFTILEINKPHVKVLFDQNQ</sequence>
<reference evidence="2 3" key="1">
    <citation type="submission" date="2018-07" db="EMBL/GenBank/DDBJ databases">
        <title>Leeuwenhoekiella genomics.</title>
        <authorList>
            <person name="Tahon G."/>
            <person name="Willems A."/>
        </authorList>
    </citation>
    <scope>NUCLEOTIDE SEQUENCE [LARGE SCALE GENOMIC DNA]</scope>
    <source>
        <strain evidence="2 3">R-50232</strain>
    </source>
</reference>
<dbReference type="Proteomes" id="UP000289821">
    <property type="component" value="Unassembled WGS sequence"/>
</dbReference>
<dbReference type="OrthoDB" id="1452126at2"/>
<keyword evidence="1" id="KW-1133">Transmembrane helix</keyword>
<evidence type="ECO:0000256" key="1">
    <source>
        <dbReference type="SAM" id="Phobius"/>
    </source>
</evidence>
<keyword evidence="1" id="KW-0472">Membrane</keyword>
<dbReference type="RefSeq" id="WP_128759622.1">
    <property type="nucleotide sequence ID" value="NZ_QOVI01000001.1"/>
</dbReference>
<evidence type="ECO:0008006" key="4">
    <source>
        <dbReference type="Google" id="ProtNLM"/>
    </source>
</evidence>
<gene>
    <name evidence="2" type="ORF">DSM04_101221</name>
</gene>
<protein>
    <recommendedName>
        <fullName evidence="4">MotA/TolQ/ExbB proton channel family protein</fullName>
    </recommendedName>
</protein>
<feature type="transmembrane region" description="Helical" evidence="1">
    <location>
        <begin position="90"/>
        <end position="114"/>
    </location>
</feature>
<organism evidence="2 3">
    <name type="scientific">Leeuwenhoekiella aestuarii</name>
    <dbReference type="NCBI Taxonomy" id="2249426"/>
    <lineage>
        <taxon>Bacteria</taxon>
        <taxon>Pseudomonadati</taxon>
        <taxon>Bacteroidota</taxon>
        <taxon>Flavobacteriia</taxon>
        <taxon>Flavobacteriales</taxon>
        <taxon>Flavobacteriaceae</taxon>
        <taxon>Leeuwenhoekiella</taxon>
    </lineage>
</organism>
<dbReference type="EMBL" id="QOVI01000001">
    <property type="protein sequence ID" value="RXG18033.1"/>
    <property type="molecule type" value="Genomic_DNA"/>
</dbReference>
<feature type="transmembrane region" description="Helical" evidence="1">
    <location>
        <begin position="12"/>
        <end position="35"/>
    </location>
</feature>
<keyword evidence="3" id="KW-1185">Reference proteome</keyword>
<keyword evidence="1" id="KW-0812">Transmembrane</keyword>
<proteinExistence type="predicted"/>
<comment type="caution">
    <text evidence="2">The sequence shown here is derived from an EMBL/GenBank/DDBJ whole genome shotgun (WGS) entry which is preliminary data.</text>
</comment>
<dbReference type="AlphaFoldDB" id="A0A4Q0NYM0"/>
<feature type="transmembrane region" description="Helical" evidence="1">
    <location>
        <begin position="55"/>
        <end position="78"/>
    </location>
</feature>
<accession>A0A4Q0NYM0</accession>
<evidence type="ECO:0000313" key="2">
    <source>
        <dbReference type="EMBL" id="RXG18033.1"/>
    </source>
</evidence>
<name>A0A4Q0NYM0_9FLAO</name>
<evidence type="ECO:0000313" key="3">
    <source>
        <dbReference type="Proteomes" id="UP000289821"/>
    </source>
</evidence>